<dbReference type="GO" id="GO:0008679">
    <property type="term" value="F:2-hydroxy-3-oxopropionate reductase activity"/>
    <property type="evidence" value="ECO:0007669"/>
    <property type="project" value="UniProtKB-EC"/>
</dbReference>
<dbReference type="InterPro" id="IPR002204">
    <property type="entry name" value="3-OH-isobutyrate_DH-rel_CS"/>
</dbReference>
<dbReference type="PROSITE" id="PS00895">
    <property type="entry name" value="3_HYDROXYISOBUT_DH"/>
    <property type="match status" value="1"/>
</dbReference>
<dbReference type="InterPro" id="IPR036291">
    <property type="entry name" value="NAD(P)-bd_dom_sf"/>
</dbReference>
<organism evidence="6 7">
    <name type="scientific">Pseudarthrobacter defluvii</name>
    <dbReference type="NCBI Taxonomy" id="410837"/>
    <lineage>
        <taxon>Bacteria</taxon>
        <taxon>Bacillati</taxon>
        <taxon>Actinomycetota</taxon>
        <taxon>Actinomycetes</taxon>
        <taxon>Micrococcales</taxon>
        <taxon>Micrococcaceae</taxon>
        <taxon>Pseudarthrobacter</taxon>
    </lineage>
</organism>
<dbReference type="Pfam" id="PF03446">
    <property type="entry name" value="NAD_binding_2"/>
    <property type="match status" value="1"/>
</dbReference>
<reference evidence="6 7" key="1">
    <citation type="submission" date="2023-07" db="EMBL/GenBank/DDBJ databases">
        <title>Sorghum-associated microbial communities from plants grown in Nebraska, USA.</title>
        <authorList>
            <person name="Schachtman D."/>
        </authorList>
    </citation>
    <scope>NUCLEOTIDE SEQUENCE [LARGE SCALE GENOMIC DNA]</scope>
    <source>
        <strain evidence="6 7">DS994</strain>
    </source>
</reference>
<proteinExistence type="inferred from homology"/>
<name>A0ABT9UIS7_9MICC</name>
<gene>
    <name evidence="6" type="ORF">J2T22_002743</name>
</gene>
<protein>
    <submittedName>
        <fullName evidence="6">2-hydroxy-3-oxopropionate reductase</fullName>
        <ecNumber evidence="6">1.1.1.60</ecNumber>
    </submittedName>
</protein>
<dbReference type="SUPFAM" id="SSF51735">
    <property type="entry name" value="NAD(P)-binding Rossmann-fold domains"/>
    <property type="match status" value="1"/>
</dbReference>
<keyword evidence="7" id="KW-1185">Reference proteome</keyword>
<evidence type="ECO:0000256" key="2">
    <source>
        <dbReference type="ARBA" id="ARBA00023002"/>
    </source>
</evidence>
<dbReference type="InterPro" id="IPR015815">
    <property type="entry name" value="HIBADH-related"/>
</dbReference>
<dbReference type="Gene3D" id="3.40.50.720">
    <property type="entry name" value="NAD(P)-binding Rossmann-like Domain"/>
    <property type="match status" value="1"/>
</dbReference>
<dbReference type="InterPro" id="IPR008927">
    <property type="entry name" value="6-PGluconate_DH-like_C_sf"/>
</dbReference>
<feature type="domain" description="3-hydroxyisobutyrate dehydrogenase-like NAD-binding" evidence="5">
    <location>
        <begin position="181"/>
        <end position="295"/>
    </location>
</feature>
<evidence type="ECO:0000256" key="3">
    <source>
        <dbReference type="ARBA" id="ARBA00023027"/>
    </source>
</evidence>
<sequence>MTIGNAAPTDPAPKSAGFVGLGLMGAPMAANLLTAGWNVTGWNRSPGAVRDLEALGGNAASHVADLRDEPVIIFMLPDLPFIEEAAAGLLEAWRAAPPAPGTLVVVMSSVSPVAVRAFGLAVADASGGSASVLDAPVSGGTVGAQRGTLAIMAGGSPEDFSRALPALEAMGTSVRRLGDLGAGSLAKACNQLIVGTTTAALAEAAELAERSGLDVEALFEVLSGGLAASRVLEVVGPRLAAKDYTPTGPAKFMHKDLSFVLESAATARTATPMASAGVDLYAELVAQGLGDLDLAVVRQAIATLGTASPEESPH</sequence>
<feature type="domain" description="6-phosphogluconate dehydrogenase NADP-binding" evidence="4">
    <location>
        <begin position="17"/>
        <end position="175"/>
    </location>
</feature>
<dbReference type="EMBL" id="JAUSSY010000009">
    <property type="protein sequence ID" value="MDQ0119548.1"/>
    <property type="molecule type" value="Genomic_DNA"/>
</dbReference>
<dbReference type="PANTHER" id="PTHR43060:SF15">
    <property type="entry name" value="3-HYDROXYISOBUTYRATE DEHYDROGENASE-LIKE 1, MITOCHONDRIAL-RELATED"/>
    <property type="match status" value="1"/>
</dbReference>
<dbReference type="PANTHER" id="PTHR43060">
    <property type="entry name" value="3-HYDROXYISOBUTYRATE DEHYDROGENASE-LIKE 1, MITOCHONDRIAL-RELATED"/>
    <property type="match status" value="1"/>
</dbReference>
<evidence type="ECO:0000256" key="1">
    <source>
        <dbReference type="ARBA" id="ARBA00009080"/>
    </source>
</evidence>
<comment type="similarity">
    <text evidence="1">Belongs to the HIBADH-related family.</text>
</comment>
<dbReference type="InterPro" id="IPR029154">
    <property type="entry name" value="HIBADH-like_NADP-bd"/>
</dbReference>
<evidence type="ECO:0000313" key="6">
    <source>
        <dbReference type="EMBL" id="MDQ0119548.1"/>
    </source>
</evidence>
<dbReference type="Pfam" id="PF14833">
    <property type="entry name" value="NAD_binding_11"/>
    <property type="match status" value="1"/>
</dbReference>
<dbReference type="SUPFAM" id="SSF48179">
    <property type="entry name" value="6-phosphogluconate dehydrogenase C-terminal domain-like"/>
    <property type="match status" value="1"/>
</dbReference>
<dbReference type="InterPro" id="IPR006115">
    <property type="entry name" value="6PGDH_NADP-bd"/>
</dbReference>
<evidence type="ECO:0000313" key="7">
    <source>
        <dbReference type="Proteomes" id="UP001226389"/>
    </source>
</evidence>
<accession>A0ABT9UIS7</accession>
<comment type="caution">
    <text evidence="6">The sequence shown here is derived from an EMBL/GenBank/DDBJ whole genome shotgun (WGS) entry which is preliminary data.</text>
</comment>
<keyword evidence="2 6" id="KW-0560">Oxidoreductase</keyword>
<dbReference type="PIRSF" id="PIRSF000103">
    <property type="entry name" value="HIBADH"/>
    <property type="match status" value="1"/>
</dbReference>
<dbReference type="RefSeq" id="WP_307491171.1">
    <property type="nucleotide sequence ID" value="NZ_JAUSSY010000009.1"/>
</dbReference>
<evidence type="ECO:0000259" key="4">
    <source>
        <dbReference type="Pfam" id="PF03446"/>
    </source>
</evidence>
<evidence type="ECO:0000259" key="5">
    <source>
        <dbReference type="Pfam" id="PF14833"/>
    </source>
</evidence>
<dbReference type="Gene3D" id="1.10.1040.10">
    <property type="entry name" value="N-(1-d-carboxylethyl)-l-norvaline Dehydrogenase, domain 2"/>
    <property type="match status" value="1"/>
</dbReference>
<dbReference type="InterPro" id="IPR013328">
    <property type="entry name" value="6PGD_dom2"/>
</dbReference>
<dbReference type="EC" id="1.1.1.60" evidence="6"/>
<dbReference type="Proteomes" id="UP001226389">
    <property type="component" value="Unassembled WGS sequence"/>
</dbReference>
<keyword evidence="3" id="KW-0520">NAD</keyword>